<name>A0A1A6GBZ6_NEOLE</name>
<dbReference type="EMBL" id="LZPO01098322">
    <property type="protein sequence ID" value="OBS63761.1"/>
    <property type="molecule type" value="Genomic_DNA"/>
</dbReference>
<keyword evidence="3" id="KW-1185">Reference proteome</keyword>
<evidence type="ECO:0000256" key="1">
    <source>
        <dbReference type="SAM" id="MobiDB-lite"/>
    </source>
</evidence>
<reference evidence="2 3" key="1">
    <citation type="submission" date="2016-06" db="EMBL/GenBank/DDBJ databases">
        <title>The Draft Genome Sequence and Annotation of the Desert Woodrat Neotoma lepida.</title>
        <authorList>
            <person name="Campbell M."/>
            <person name="Oakeson K.F."/>
            <person name="Yandell M."/>
            <person name="Halpert J.R."/>
            <person name="Dearing D."/>
        </authorList>
    </citation>
    <scope>NUCLEOTIDE SEQUENCE [LARGE SCALE GENOMIC DNA]</scope>
    <source>
        <strain evidence="2">417</strain>
        <tissue evidence="2">Liver</tissue>
    </source>
</reference>
<dbReference type="AlphaFoldDB" id="A0A1A6GBZ6"/>
<protein>
    <submittedName>
        <fullName evidence="2">Uncharacterized protein</fullName>
    </submittedName>
</protein>
<evidence type="ECO:0000313" key="2">
    <source>
        <dbReference type="EMBL" id="OBS63761.1"/>
    </source>
</evidence>
<gene>
    <name evidence="2" type="ORF">A6R68_07701</name>
</gene>
<accession>A0A1A6GBZ6</accession>
<comment type="caution">
    <text evidence="2">The sequence shown here is derived from an EMBL/GenBank/DDBJ whole genome shotgun (WGS) entry which is preliminary data.</text>
</comment>
<feature type="compositionally biased region" description="Basic and acidic residues" evidence="1">
    <location>
        <begin position="1"/>
        <end position="12"/>
    </location>
</feature>
<feature type="region of interest" description="Disordered" evidence="1">
    <location>
        <begin position="1"/>
        <end position="72"/>
    </location>
</feature>
<proteinExistence type="predicted"/>
<sequence length="72" mass="7918">MSADIPHAHDTDGSSWMRRSPPRNDRALNTARARRAGESSGSPARRRIRRLPQLCAPGSLRSRSIGSEPLRG</sequence>
<dbReference type="Proteomes" id="UP000092124">
    <property type="component" value="Unassembled WGS sequence"/>
</dbReference>
<organism evidence="2 3">
    <name type="scientific">Neotoma lepida</name>
    <name type="common">Desert woodrat</name>
    <dbReference type="NCBI Taxonomy" id="56216"/>
    <lineage>
        <taxon>Eukaryota</taxon>
        <taxon>Metazoa</taxon>
        <taxon>Chordata</taxon>
        <taxon>Craniata</taxon>
        <taxon>Vertebrata</taxon>
        <taxon>Euteleostomi</taxon>
        <taxon>Mammalia</taxon>
        <taxon>Eutheria</taxon>
        <taxon>Euarchontoglires</taxon>
        <taxon>Glires</taxon>
        <taxon>Rodentia</taxon>
        <taxon>Myomorpha</taxon>
        <taxon>Muroidea</taxon>
        <taxon>Cricetidae</taxon>
        <taxon>Neotominae</taxon>
        <taxon>Neotoma</taxon>
    </lineage>
</organism>
<evidence type="ECO:0000313" key="3">
    <source>
        <dbReference type="Proteomes" id="UP000092124"/>
    </source>
</evidence>